<accession>A0A1J5RCW8</accession>
<gene>
    <name evidence="1" type="ORF">GALL_281570</name>
</gene>
<proteinExistence type="predicted"/>
<dbReference type="AlphaFoldDB" id="A0A1J5RCW8"/>
<evidence type="ECO:0000313" key="1">
    <source>
        <dbReference type="EMBL" id="OIQ89964.1"/>
    </source>
</evidence>
<dbReference type="EMBL" id="MLJW01000310">
    <property type="protein sequence ID" value="OIQ89964.1"/>
    <property type="molecule type" value="Genomic_DNA"/>
</dbReference>
<reference evidence="1" key="1">
    <citation type="submission" date="2016-10" db="EMBL/GenBank/DDBJ databases">
        <title>Sequence of Gallionella enrichment culture.</title>
        <authorList>
            <person name="Poehlein A."/>
            <person name="Muehling M."/>
            <person name="Daniel R."/>
        </authorList>
    </citation>
    <scope>NUCLEOTIDE SEQUENCE</scope>
</reference>
<name>A0A1J5RCW8_9ZZZZ</name>
<sequence>MRMSTVSKALAAAALCAPLSAFALLAVPTGPVCLAGNAVHADKTIARDLANVADYQGPQALPAAVARLIRAGQNPAAVVQTAVAYGGNPKAIVDAAMATGVPQNFTVLRVAAIACGADPTLLTPPAGFGGFGGFPGVTPVPQSLGGDPVSPS</sequence>
<protein>
    <submittedName>
        <fullName evidence="1">Uncharacterized protein</fullName>
    </submittedName>
</protein>
<organism evidence="1">
    <name type="scientific">mine drainage metagenome</name>
    <dbReference type="NCBI Taxonomy" id="410659"/>
    <lineage>
        <taxon>unclassified sequences</taxon>
        <taxon>metagenomes</taxon>
        <taxon>ecological metagenomes</taxon>
    </lineage>
</organism>
<comment type="caution">
    <text evidence="1">The sequence shown here is derived from an EMBL/GenBank/DDBJ whole genome shotgun (WGS) entry which is preliminary data.</text>
</comment>